<name>A0AAD8N8N0_9APIA</name>
<feature type="domain" description="RING-type" evidence="7">
    <location>
        <begin position="127"/>
        <end position="168"/>
    </location>
</feature>
<evidence type="ECO:0000256" key="4">
    <source>
        <dbReference type="ARBA" id="ARBA00022771"/>
    </source>
</evidence>
<evidence type="ECO:0000256" key="6">
    <source>
        <dbReference type="PROSITE-ProRule" id="PRU00175"/>
    </source>
</evidence>
<evidence type="ECO:0000256" key="2">
    <source>
        <dbReference type="ARBA" id="ARBA00012483"/>
    </source>
</evidence>
<keyword evidence="5" id="KW-0862">Zinc</keyword>
<evidence type="ECO:0000256" key="5">
    <source>
        <dbReference type="ARBA" id="ARBA00022833"/>
    </source>
</evidence>
<dbReference type="InterPro" id="IPR013083">
    <property type="entry name" value="Znf_RING/FYVE/PHD"/>
</dbReference>
<comment type="caution">
    <text evidence="8">The sequence shown here is derived from an EMBL/GenBank/DDBJ whole genome shotgun (WGS) entry which is preliminary data.</text>
</comment>
<dbReference type="EMBL" id="JAUIZM010000002">
    <property type="protein sequence ID" value="KAK1400097.1"/>
    <property type="molecule type" value="Genomic_DNA"/>
</dbReference>
<dbReference type="Pfam" id="PF13639">
    <property type="entry name" value="zf-RING_2"/>
    <property type="match status" value="1"/>
</dbReference>
<reference evidence="8" key="2">
    <citation type="submission" date="2023-05" db="EMBL/GenBank/DDBJ databases">
        <authorList>
            <person name="Schelkunov M.I."/>
        </authorList>
    </citation>
    <scope>NUCLEOTIDE SEQUENCE</scope>
    <source>
        <strain evidence="8">Hsosn_3</strain>
        <tissue evidence="8">Leaf</tissue>
    </source>
</reference>
<reference evidence="8" key="1">
    <citation type="submission" date="2023-02" db="EMBL/GenBank/DDBJ databases">
        <title>Genome of toxic invasive species Heracleum sosnowskyi carries increased number of genes despite the absence of recent whole-genome duplications.</title>
        <authorList>
            <person name="Schelkunov M."/>
            <person name="Shtratnikova V."/>
            <person name="Makarenko M."/>
            <person name="Klepikova A."/>
            <person name="Omelchenko D."/>
            <person name="Novikova G."/>
            <person name="Obukhova E."/>
            <person name="Bogdanov V."/>
            <person name="Penin A."/>
            <person name="Logacheva M."/>
        </authorList>
    </citation>
    <scope>NUCLEOTIDE SEQUENCE</scope>
    <source>
        <strain evidence="8">Hsosn_3</strain>
        <tissue evidence="8">Leaf</tissue>
    </source>
</reference>
<proteinExistence type="predicted"/>
<organism evidence="8 9">
    <name type="scientific">Heracleum sosnowskyi</name>
    <dbReference type="NCBI Taxonomy" id="360622"/>
    <lineage>
        <taxon>Eukaryota</taxon>
        <taxon>Viridiplantae</taxon>
        <taxon>Streptophyta</taxon>
        <taxon>Embryophyta</taxon>
        <taxon>Tracheophyta</taxon>
        <taxon>Spermatophyta</taxon>
        <taxon>Magnoliopsida</taxon>
        <taxon>eudicotyledons</taxon>
        <taxon>Gunneridae</taxon>
        <taxon>Pentapetalae</taxon>
        <taxon>asterids</taxon>
        <taxon>campanulids</taxon>
        <taxon>Apiales</taxon>
        <taxon>Apiaceae</taxon>
        <taxon>Apioideae</taxon>
        <taxon>apioid superclade</taxon>
        <taxon>Tordylieae</taxon>
        <taxon>Tordyliinae</taxon>
        <taxon>Heracleum</taxon>
    </lineage>
</organism>
<dbReference type="Proteomes" id="UP001237642">
    <property type="component" value="Unassembled WGS sequence"/>
</dbReference>
<gene>
    <name evidence="8" type="ORF">POM88_009960</name>
</gene>
<comment type="catalytic activity">
    <reaction evidence="1">
        <text>S-ubiquitinyl-[E2 ubiquitin-conjugating enzyme]-L-cysteine + [acceptor protein]-L-lysine = [E2 ubiquitin-conjugating enzyme]-L-cysteine + N(6)-ubiquitinyl-[acceptor protein]-L-lysine.</text>
        <dbReference type="EC" id="2.3.2.27"/>
    </reaction>
</comment>
<dbReference type="PANTHER" id="PTHR15710">
    <property type="entry name" value="E3 UBIQUITIN-PROTEIN LIGASE PRAJA"/>
    <property type="match status" value="1"/>
</dbReference>
<evidence type="ECO:0000313" key="8">
    <source>
        <dbReference type="EMBL" id="KAK1400097.1"/>
    </source>
</evidence>
<dbReference type="InterPro" id="IPR001841">
    <property type="entry name" value="Znf_RING"/>
</dbReference>
<keyword evidence="3" id="KW-0479">Metal-binding</keyword>
<dbReference type="AlphaFoldDB" id="A0AAD8N8N0"/>
<protein>
    <recommendedName>
        <fullName evidence="2">RING-type E3 ubiquitin transferase</fullName>
        <ecNumber evidence="2">2.3.2.27</ecNumber>
    </recommendedName>
</protein>
<dbReference type="Gene3D" id="3.30.40.10">
    <property type="entry name" value="Zinc/RING finger domain, C3HC4 (zinc finger)"/>
    <property type="match status" value="1"/>
</dbReference>
<dbReference type="CDD" id="cd16454">
    <property type="entry name" value="RING-H2_PA-TM-RING"/>
    <property type="match status" value="1"/>
</dbReference>
<dbReference type="EC" id="2.3.2.27" evidence="2"/>
<evidence type="ECO:0000256" key="1">
    <source>
        <dbReference type="ARBA" id="ARBA00000900"/>
    </source>
</evidence>
<dbReference type="GO" id="GO:0008270">
    <property type="term" value="F:zinc ion binding"/>
    <property type="evidence" value="ECO:0007669"/>
    <property type="project" value="UniProtKB-KW"/>
</dbReference>
<evidence type="ECO:0000313" key="9">
    <source>
        <dbReference type="Proteomes" id="UP001237642"/>
    </source>
</evidence>
<sequence>MHTKTSAPSYSATNIKLCDLDAVLLLLLFCELRQYDPSALEIAQSKWHKVVCNYYVFGTLFTLSGIVVSDVEVLNKFVELLMKFLRFVGVDLNYSDGRKDGVDVAASAAVVVALPSVEVSCGGEKECVICKDEMKEGTDVCELPCTHLFHWLCILPWLRKTNTCPCCRYRLPSDDISCEIEQLWEVLIKIGIDSNSSRN</sequence>
<keyword evidence="4 6" id="KW-0863">Zinc-finger</keyword>
<dbReference type="GO" id="GO:0005737">
    <property type="term" value="C:cytoplasm"/>
    <property type="evidence" value="ECO:0007669"/>
    <property type="project" value="TreeGrafter"/>
</dbReference>
<keyword evidence="9" id="KW-1185">Reference proteome</keyword>
<dbReference type="SMART" id="SM00184">
    <property type="entry name" value="RING"/>
    <property type="match status" value="1"/>
</dbReference>
<evidence type="ECO:0000259" key="7">
    <source>
        <dbReference type="PROSITE" id="PS50089"/>
    </source>
</evidence>
<dbReference type="PROSITE" id="PS50089">
    <property type="entry name" value="ZF_RING_2"/>
    <property type="match status" value="1"/>
</dbReference>
<dbReference type="GO" id="GO:0016567">
    <property type="term" value="P:protein ubiquitination"/>
    <property type="evidence" value="ECO:0007669"/>
    <property type="project" value="TreeGrafter"/>
</dbReference>
<dbReference type="GO" id="GO:0061630">
    <property type="term" value="F:ubiquitin protein ligase activity"/>
    <property type="evidence" value="ECO:0007669"/>
    <property type="project" value="UniProtKB-EC"/>
</dbReference>
<dbReference type="SUPFAM" id="SSF57850">
    <property type="entry name" value="RING/U-box"/>
    <property type="match status" value="1"/>
</dbReference>
<dbReference type="PANTHER" id="PTHR15710:SF67">
    <property type="entry name" value="E3 UBIQUITIN-PROTEIN LIGASE SGR9, AMYLOPLASTIC"/>
    <property type="match status" value="1"/>
</dbReference>
<accession>A0AAD8N8N0</accession>
<evidence type="ECO:0000256" key="3">
    <source>
        <dbReference type="ARBA" id="ARBA00022723"/>
    </source>
</evidence>